<dbReference type="EMBL" id="CAVMBE010000082">
    <property type="protein sequence ID" value="CAK4033273.1"/>
    <property type="molecule type" value="Genomic_DNA"/>
</dbReference>
<feature type="region of interest" description="Disordered" evidence="1">
    <location>
        <begin position="168"/>
        <end position="231"/>
    </location>
</feature>
<dbReference type="Proteomes" id="UP001296104">
    <property type="component" value="Unassembled WGS sequence"/>
</dbReference>
<evidence type="ECO:0000313" key="2">
    <source>
        <dbReference type="EMBL" id="CAK4033273.1"/>
    </source>
</evidence>
<accession>A0AAI8Z6E3</accession>
<gene>
    <name evidence="2" type="ORF">LECACI_7A008431</name>
</gene>
<evidence type="ECO:0000313" key="3">
    <source>
        <dbReference type="Proteomes" id="UP001296104"/>
    </source>
</evidence>
<organism evidence="2 3">
    <name type="scientific">Lecanosticta acicola</name>
    <dbReference type="NCBI Taxonomy" id="111012"/>
    <lineage>
        <taxon>Eukaryota</taxon>
        <taxon>Fungi</taxon>
        <taxon>Dikarya</taxon>
        <taxon>Ascomycota</taxon>
        <taxon>Pezizomycotina</taxon>
        <taxon>Dothideomycetes</taxon>
        <taxon>Dothideomycetidae</taxon>
        <taxon>Mycosphaerellales</taxon>
        <taxon>Mycosphaerellaceae</taxon>
        <taxon>Lecanosticta</taxon>
    </lineage>
</organism>
<feature type="compositionally biased region" description="Acidic residues" evidence="1">
    <location>
        <begin position="186"/>
        <end position="205"/>
    </location>
</feature>
<feature type="compositionally biased region" description="Polar residues" evidence="1">
    <location>
        <begin position="211"/>
        <end position="226"/>
    </location>
</feature>
<feature type="compositionally biased region" description="Low complexity" evidence="1">
    <location>
        <begin position="383"/>
        <end position="397"/>
    </location>
</feature>
<reference evidence="2" key="1">
    <citation type="submission" date="2023-11" db="EMBL/GenBank/DDBJ databases">
        <authorList>
            <person name="Alioto T."/>
            <person name="Alioto T."/>
            <person name="Gomez Garrido J."/>
        </authorList>
    </citation>
    <scope>NUCLEOTIDE SEQUENCE</scope>
</reference>
<proteinExistence type="predicted"/>
<feature type="region of interest" description="Disordered" evidence="1">
    <location>
        <begin position="260"/>
        <end position="440"/>
    </location>
</feature>
<keyword evidence="3" id="KW-1185">Reference proteome</keyword>
<dbReference type="AlphaFoldDB" id="A0AAI8Z6E3"/>
<feature type="compositionally biased region" description="Pro residues" evidence="1">
    <location>
        <begin position="315"/>
        <end position="331"/>
    </location>
</feature>
<feature type="region of interest" description="Disordered" evidence="1">
    <location>
        <begin position="1"/>
        <end position="34"/>
    </location>
</feature>
<protein>
    <submittedName>
        <fullName evidence="2">Uncharacterized protein</fullName>
    </submittedName>
</protein>
<evidence type="ECO:0000256" key="1">
    <source>
        <dbReference type="SAM" id="MobiDB-lite"/>
    </source>
</evidence>
<feature type="compositionally biased region" description="Basic and acidic residues" evidence="1">
    <location>
        <begin position="260"/>
        <end position="276"/>
    </location>
</feature>
<sequence>METRKRALASTQAHELDFPETSDPGQSSHEKSRTQMVEVPEHLQHLTYGTTMSTIGDLVSKVPNTQIAWSPQISALVGDWAKEKQFTKTRPPTSDDLFELLQMPILNSLTSPEGWAISGWRTIDTIVLGRVLAKIERSLSTKSNSFTWPKQVKDDIVEQALNTINDYGSFGRADGGGPAGPGDSNEGAETEEAGEQDDVTVEGSDDFGVSQLGSIMSPMQPTPQQRSAHERSLLPSLKLDTDGFDSARFWPKSSGIPVARKVESKETTTKPNDELVQRPGRSRSLSMPRLKTPLPKPKPSQEPAGRPGAKRENQPPQPEKPQPQPGKPMDPPNEAASSQQENTKPSVGLAMWWGRAMHPKAAALEENAPPAQQFPPSAVEVRGPSTSAGNTTSTNAPVQNPVSRIPKPFTRPYTKSLFDRRVPSQSPRQEPLAQPQVTRGFRQAHRAPVPVPKLPRRRGRYEVEYLEIPHMSWVMAADASEMTDWQLEDHYRALQDLMAELKTLEERAERALL</sequence>
<feature type="compositionally biased region" description="Polar residues" evidence="1">
    <location>
        <begin position="335"/>
        <end position="345"/>
    </location>
</feature>
<comment type="caution">
    <text evidence="2">The sequence shown here is derived from an EMBL/GenBank/DDBJ whole genome shotgun (WGS) entry which is preliminary data.</text>
</comment>
<name>A0AAI8Z6E3_9PEZI</name>